<dbReference type="InterPro" id="IPR044925">
    <property type="entry name" value="His-Me_finger_sf"/>
</dbReference>
<protein>
    <submittedName>
        <fullName evidence="5">Ribonuclease</fullName>
    </submittedName>
</protein>
<dbReference type="RefSeq" id="WP_025077678.1">
    <property type="nucleotide sequence ID" value="NZ_BAKO01000003.1"/>
</dbReference>
<feature type="signal peptide" evidence="4">
    <location>
        <begin position="1"/>
        <end position="22"/>
    </location>
</feature>
<feature type="chain" id="PRO_5005464998" evidence="4">
    <location>
        <begin position="23"/>
        <end position="509"/>
    </location>
</feature>
<dbReference type="eggNOG" id="COG2356">
    <property type="taxonomic scope" value="Bacteria"/>
</dbReference>
<evidence type="ECO:0000313" key="6">
    <source>
        <dbReference type="Proteomes" id="UP000060345"/>
    </source>
</evidence>
<dbReference type="InterPro" id="IPR007346">
    <property type="entry name" value="Endonuclease-I"/>
</dbReference>
<dbReference type="KEGG" id="pfus:ADJ77_06205"/>
<dbReference type="GO" id="GO:0004518">
    <property type="term" value="F:nuclease activity"/>
    <property type="evidence" value="ECO:0007669"/>
    <property type="project" value="UniProtKB-KW"/>
</dbReference>
<dbReference type="PANTHER" id="PTHR33607">
    <property type="entry name" value="ENDONUCLEASE-1"/>
    <property type="match status" value="1"/>
</dbReference>
<reference evidence="5 6" key="1">
    <citation type="submission" date="2015-07" db="EMBL/GenBank/DDBJ databases">
        <authorList>
            <person name="Noorani M."/>
        </authorList>
    </citation>
    <scope>NUCLEOTIDE SEQUENCE [LARGE SCALE GENOMIC DNA]</scope>
    <source>
        <strain evidence="5 6">W1435</strain>
    </source>
</reference>
<dbReference type="Proteomes" id="UP000060345">
    <property type="component" value="Chromosome 1"/>
</dbReference>
<evidence type="ECO:0000256" key="3">
    <source>
        <dbReference type="ARBA" id="ARBA00022801"/>
    </source>
</evidence>
<gene>
    <name evidence="5" type="ORF">ADJ77_06205</name>
</gene>
<evidence type="ECO:0000256" key="1">
    <source>
        <dbReference type="ARBA" id="ARBA00006429"/>
    </source>
</evidence>
<dbReference type="AlphaFoldDB" id="A0A0K1NK24"/>
<dbReference type="GO" id="GO:0016787">
    <property type="term" value="F:hydrolase activity"/>
    <property type="evidence" value="ECO:0007669"/>
    <property type="project" value="UniProtKB-KW"/>
</dbReference>
<keyword evidence="3" id="KW-0378">Hydrolase</keyword>
<accession>A0A0K1NK24</accession>
<comment type="similarity">
    <text evidence="1">Belongs to the EndA/NucM nuclease family.</text>
</comment>
<evidence type="ECO:0000256" key="4">
    <source>
        <dbReference type="SAM" id="SignalP"/>
    </source>
</evidence>
<keyword evidence="2" id="KW-0540">Nuclease</keyword>
<keyword evidence="4" id="KW-0732">Signal</keyword>
<organism evidence="5 6">
    <name type="scientific">Prevotella fusca JCM 17724</name>
    <dbReference type="NCBI Taxonomy" id="1236517"/>
    <lineage>
        <taxon>Bacteria</taxon>
        <taxon>Pseudomonadati</taxon>
        <taxon>Bacteroidota</taxon>
        <taxon>Bacteroidia</taxon>
        <taxon>Bacteroidales</taxon>
        <taxon>Prevotellaceae</taxon>
        <taxon>Prevotella</taxon>
    </lineage>
</organism>
<dbReference type="STRING" id="1236517.ADJ77_06205"/>
<dbReference type="SUPFAM" id="SSF54060">
    <property type="entry name" value="His-Me finger endonucleases"/>
    <property type="match status" value="1"/>
</dbReference>
<dbReference type="PANTHER" id="PTHR33607:SF2">
    <property type="entry name" value="ENDONUCLEASE-1"/>
    <property type="match status" value="1"/>
</dbReference>
<sequence length="509" mass="57712">MNRYLKMVIAAALIGVSTSANAIDRNALAQYASSLKGLKKEQLKNALHTLMDKKSVLKYGGRGPGYTWYGFWYTDRDPQTSECYNRYSDKKFYFESTNNGHAIDGMNIEHSFPKSWWGKTKNDAWCDLYNLYPSDAKANSSKSNYVMGVVVNVKEQAGEGYDKVGTGYADGRLVNMWEPGDRFKGEFSRSYMYMATTYQHLTFGSEGAHQLKTGDYPTLRKWSSDLFRKWSKKDRVDEQEIKRNEAVYKIQHNRNLFIDYPNLAEYVWGDSMDVEFNPYTAITTASDDDRYTGVIVPDDPDTPDNPDTPDTPQGITFVKTTEMPESGKRYLMVADADGQCYVCTSLNRKYGYPTGTKMTDSDGRIVASDAKMILTFEQGTTGFYIKDGNDKYYGQDGNYQTVQFLDDKSKAVEWMVSPKGDGTFRITTSTNNIIQYSKSHKSFGAYKTEDANKPYPMLYVEDKTTEIVKVWTVTSSDDAVYNLQGVRMPADAQLAPGIYVRGGKKFVVR</sequence>
<name>A0A0K1NK24_9BACT</name>
<evidence type="ECO:0000256" key="2">
    <source>
        <dbReference type="ARBA" id="ARBA00022722"/>
    </source>
</evidence>
<dbReference type="EMBL" id="CP012074">
    <property type="protein sequence ID" value="AKU69385.1"/>
    <property type="molecule type" value="Genomic_DNA"/>
</dbReference>
<dbReference type="Pfam" id="PF04231">
    <property type="entry name" value="Endonuclease_1"/>
    <property type="match status" value="1"/>
</dbReference>
<proteinExistence type="inferred from homology"/>
<evidence type="ECO:0000313" key="5">
    <source>
        <dbReference type="EMBL" id="AKU69385.1"/>
    </source>
</evidence>